<dbReference type="EMBL" id="QUBQ01000003">
    <property type="protein sequence ID" value="REK74232.1"/>
    <property type="molecule type" value="Genomic_DNA"/>
</dbReference>
<dbReference type="InterPro" id="IPR008949">
    <property type="entry name" value="Isoprenoid_synthase_dom_sf"/>
</dbReference>
<dbReference type="GO" id="GO:0004659">
    <property type="term" value="F:prenyltransferase activity"/>
    <property type="evidence" value="ECO:0007669"/>
    <property type="project" value="InterPro"/>
</dbReference>
<dbReference type="GO" id="GO:0008299">
    <property type="term" value="P:isoprenoid biosynthetic process"/>
    <property type="evidence" value="ECO:0007669"/>
    <property type="project" value="InterPro"/>
</dbReference>
<protein>
    <recommendedName>
        <fullName evidence="4">Polyprenyl synthetase</fullName>
    </recommendedName>
</protein>
<evidence type="ECO:0008006" key="4">
    <source>
        <dbReference type="Google" id="ProtNLM"/>
    </source>
</evidence>
<dbReference type="Pfam" id="PF00348">
    <property type="entry name" value="polyprenyl_synt"/>
    <property type="match status" value="1"/>
</dbReference>
<evidence type="ECO:0000256" key="1">
    <source>
        <dbReference type="RuleBase" id="RU004466"/>
    </source>
</evidence>
<organism evidence="2 3">
    <name type="scientific">Paenibacillus paeoniae</name>
    <dbReference type="NCBI Taxonomy" id="2292705"/>
    <lineage>
        <taxon>Bacteria</taxon>
        <taxon>Bacillati</taxon>
        <taxon>Bacillota</taxon>
        <taxon>Bacilli</taxon>
        <taxon>Bacillales</taxon>
        <taxon>Paenibacillaceae</taxon>
        <taxon>Paenibacillus</taxon>
    </lineage>
</organism>
<gene>
    <name evidence="2" type="ORF">DX130_16955</name>
</gene>
<dbReference type="AlphaFoldDB" id="A0A371PE87"/>
<keyword evidence="1" id="KW-0808">Transferase</keyword>
<dbReference type="InterPro" id="IPR000092">
    <property type="entry name" value="Polyprenyl_synt"/>
</dbReference>
<dbReference type="Gene3D" id="1.10.600.10">
    <property type="entry name" value="Farnesyl Diphosphate Synthase"/>
    <property type="match status" value="1"/>
</dbReference>
<sequence length="330" mass="37510">MDGLCWRITDLYIWFGRIRPLGLKKGDGMETAAVVEDIILDIQGRTLFHKYNKNDGSELLTVINLPHRMKQFSWGILYLYLRSFKRESITPASIEAAANIELLCLASKIMDDVLDGDNVELEEYIGRSNAIILITDLMFESLKNLHDLSPGEEGYGYLQSALSGEWVDVNRTVLDGMSEKLYYNEILPKTVGVLKYVAAVADVDRKVFWEEFFTHAGIALQIGNDLHAVFDERKSDIARLKPTLPLLKAMDHADESKRAELKALYASFAEGRCSMEEVKKAIIESGALEYCILIREMCKETCTRMLLVHFPEDRVLVHEFLTYLRLAGES</sequence>
<evidence type="ECO:0000313" key="2">
    <source>
        <dbReference type="EMBL" id="REK74232.1"/>
    </source>
</evidence>
<comment type="caution">
    <text evidence="2">The sequence shown here is derived from an EMBL/GenBank/DDBJ whole genome shotgun (WGS) entry which is preliminary data.</text>
</comment>
<comment type="similarity">
    <text evidence="1">Belongs to the FPP/GGPP synthase family.</text>
</comment>
<keyword evidence="3" id="KW-1185">Reference proteome</keyword>
<evidence type="ECO:0000313" key="3">
    <source>
        <dbReference type="Proteomes" id="UP000261905"/>
    </source>
</evidence>
<accession>A0A371PE87</accession>
<proteinExistence type="inferred from homology"/>
<dbReference type="Proteomes" id="UP000261905">
    <property type="component" value="Unassembled WGS sequence"/>
</dbReference>
<dbReference type="OrthoDB" id="160295at2"/>
<dbReference type="SUPFAM" id="SSF48576">
    <property type="entry name" value="Terpenoid synthases"/>
    <property type="match status" value="1"/>
</dbReference>
<reference evidence="2 3" key="1">
    <citation type="submission" date="2018-08" db="EMBL/GenBank/DDBJ databases">
        <title>Paenibacillus sp. M4BSY-1, whole genome shotgun sequence.</title>
        <authorList>
            <person name="Tuo L."/>
        </authorList>
    </citation>
    <scope>NUCLEOTIDE SEQUENCE [LARGE SCALE GENOMIC DNA]</scope>
    <source>
        <strain evidence="2 3">M4BSY-1</strain>
    </source>
</reference>
<name>A0A371PE87_9BACL</name>